<dbReference type="Proteomes" id="UP000317421">
    <property type="component" value="Unassembled WGS sequence"/>
</dbReference>
<keyword evidence="2" id="KW-1185">Reference proteome</keyword>
<sequence length="103" mass="11574">MLRLLLISIMVGAASLGSAHEIGPHKPDETQASFREGFLDEAFPLTRELLKPALISEDFIFDWRRVAPRRETPTPPDDFRPLLKNSKVYFDAPPRGGSSTFYG</sequence>
<dbReference type="EMBL" id="SJPR01000001">
    <property type="protein sequence ID" value="TWT99807.1"/>
    <property type="molecule type" value="Genomic_DNA"/>
</dbReference>
<accession>A0A5C6AJZ5</accession>
<name>A0A5C6AJZ5_9BACT</name>
<reference evidence="1 2" key="1">
    <citation type="submission" date="2019-02" db="EMBL/GenBank/DDBJ databases">
        <title>Deep-cultivation of Planctomycetes and their phenomic and genomic characterization uncovers novel biology.</title>
        <authorList>
            <person name="Wiegand S."/>
            <person name="Jogler M."/>
            <person name="Boedeker C."/>
            <person name="Pinto D."/>
            <person name="Vollmers J."/>
            <person name="Rivas-Marin E."/>
            <person name="Kohn T."/>
            <person name="Peeters S.H."/>
            <person name="Heuer A."/>
            <person name="Rast P."/>
            <person name="Oberbeckmann S."/>
            <person name="Bunk B."/>
            <person name="Jeske O."/>
            <person name="Meyerdierks A."/>
            <person name="Storesund J.E."/>
            <person name="Kallscheuer N."/>
            <person name="Luecker S."/>
            <person name="Lage O.M."/>
            <person name="Pohl T."/>
            <person name="Merkel B.J."/>
            <person name="Hornburger P."/>
            <person name="Mueller R.-W."/>
            <person name="Bruemmer F."/>
            <person name="Labrenz M."/>
            <person name="Spormann A.M."/>
            <person name="Op Den Camp H."/>
            <person name="Overmann J."/>
            <person name="Amann R."/>
            <person name="Jetten M.S.M."/>
            <person name="Mascher T."/>
            <person name="Medema M.H."/>
            <person name="Devos D.P."/>
            <person name="Kaster A.-K."/>
            <person name="Ovreas L."/>
            <person name="Rohde M."/>
            <person name="Galperin M.Y."/>
            <person name="Jogler C."/>
        </authorList>
    </citation>
    <scope>NUCLEOTIDE SEQUENCE [LARGE SCALE GENOMIC DNA]</scope>
    <source>
        <strain evidence="1 2">Pla108</strain>
    </source>
</reference>
<evidence type="ECO:0000313" key="1">
    <source>
        <dbReference type="EMBL" id="TWT99807.1"/>
    </source>
</evidence>
<organism evidence="1 2">
    <name type="scientific">Botrimarina colliarenosi</name>
    <dbReference type="NCBI Taxonomy" id="2528001"/>
    <lineage>
        <taxon>Bacteria</taxon>
        <taxon>Pseudomonadati</taxon>
        <taxon>Planctomycetota</taxon>
        <taxon>Planctomycetia</taxon>
        <taxon>Pirellulales</taxon>
        <taxon>Lacipirellulaceae</taxon>
        <taxon>Botrimarina</taxon>
    </lineage>
</organism>
<comment type="caution">
    <text evidence="1">The sequence shown here is derived from an EMBL/GenBank/DDBJ whole genome shotgun (WGS) entry which is preliminary data.</text>
</comment>
<evidence type="ECO:0000313" key="2">
    <source>
        <dbReference type="Proteomes" id="UP000317421"/>
    </source>
</evidence>
<protein>
    <submittedName>
        <fullName evidence="1">Uncharacterized protein</fullName>
    </submittedName>
</protein>
<dbReference type="AlphaFoldDB" id="A0A5C6AJZ5"/>
<gene>
    <name evidence="1" type="ORF">Pla108_07500</name>
</gene>
<proteinExistence type="predicted"/>